<reference evidence="5 6" key="1">
    <citation type="submission" date="2019-03" db="EMBL/GenBank/DDBJ databases">
        <title>Genomic Encyclopedia of Type Strains, Phase IV (KMG-IV): sequencing the most valuable type-strain genomes for metagenomic binning, comparative biology and taxonomic classification.</title>
        <authorList>
            <person name="Goeker M."/>
        </authorList>
    </citation>
    <scope>NUCLEOTIDE SEQUENCE [LARGE SCALE GENOMIC DNA]</scope>
    <source>
        <strain evidence="5 6">DSM 45361</strain>
    </source>
</reference>
<dbReference type="PANTHER" id="PTHR31302:SF31">
    <property type="entry name" value="PHOSPHODIESTERASE YAEI"/>
    <property type="match status" value="1"/>
</dbReference>
<keyword evidence="3" id="KW-0812">Transmembrane</keyword>
<dbReference type="InterPro" id="IPR029052">
    <property type="entry name" value="Metallo-depent_PP-like"/>
</dbReference>
<dbReference type="SUPFAM" id="SSF56300">
    <property type="entry name" value="Metallo-dependent phosphatases"/>
    <property type="match status" value="1"/>
</dbReference>
<feature type="transmembrane region" description="Helical" evidence="3">
    <location>
        <begin position="38"/>
        <end position="62"/>
    </location>
</feature>
<keyword evidence="3" id="KW-1133">Transmembrane helix</keyword>
<name>A0A4R6S462_LABRH</name>
<dbReference type="GO" id="GO:0046872">
    <property type="term" value="F:metal ion binding"/>
    <property type="evidence" value="ECO:0007669"/>
    <property type="project" value="UniProtKB-KW"/>
</dbReference>
<organism evidence="5 6">
    <name type="scientific">Labedaea rhizosphaerae</name>
    <dbReference type="NCBI Taxonomy" id="598644"/>
    <lineage>
        <taxon>Bacteria</taxon>
        <taxon>Bacillati</taxon>
        <taxon>Actinomycetota</taxon>
        <taxon>Actinomycetes</taxon>
        <taxon>Pseudonocardiales</taxon>
        <taxon>Pseudonocardiaceae</taxon>
        <taxon>Labedaea</taxon>
    </lineage>
</organism>
<evidence type="ECO:0000256" key="3">
    <source>
        <dbReference type="SAM" id="Phobius"/>
    </source>
</evidence>
<sequence length="417" mass="44605">MVAYLKGIADSSILLVLAHGYLYWRLVHCTTADRRRRLVLGACLGAAAALAVATNAFSRLLPVSVAQWAAWPGYLWWALAFYLTIALVLLEIPRAVLRLRRRAKQKTGQETKQKTAVLVAAGGPPEETVAGEPKPEPEVGRRQVLARSFALAAGVVSASTVAYGVESALGPPQVTRYDVPLAGLSPSLSGLRIATVADIHACAFHRRPHVERMVRMINDTRPDVVAVVGDLADGTVEQLGDDVTPLRELRSTYGSYFVTGNHEYYAQVGDWLKLLRRLDVRPLLNERVGIGGAGGFDLAGVNDLSATGSGQPGPDVGQALAGRDPARPVVLMAHQPAMVDEAARHRVDLLLAGHTHGGQMQPLGLLKRLQGPSVSGWSTVEDTRMYVTRGVGTFGPPVRVGAAPELTVMDLRPGGAR</sequence>
<accession>A0A4R6S462</accession>
<dbReference type="OrthoDB" id="9780884at2"/>
<dbReference type="Pfam" id="PF00149">
    <property type="entry name" value="Metallophos"/>
    <property type="match status" value="1"/>
</dbReference>
<dbReference type="Gene3D" id="3.60.21.10">
    <property type="match status" value="1"/>
</dbReference>
<dbReference type="Proteomes" id="UP000295444">
    <property type="component" value="Unassembled WGS sequence"/>
</dbReference>
<proteinExistence type="predicted"/>
<keyword evidence="2" id="KW-0378">Hydrolase</keyword>
<evidence type="ECO:0000259" key="4">
    <source>
        <dbReference type="Pfam" id="PF00149"/>
    </source>
</evidence>
<evidence type="ECO:0000256" key="1">
    <source>
        <dbReference type="ARBA" id="ARBA00022723"/>
    </source>
</evidence>
<dbReference type="EMBL" id="SNXZ01000006">
    <property type="protein sequence ID" value="TDP93877.1"/>
    <property type="molecule type" value="Genomic_DNA"/>
</dbReference>
<dbReference type="GO" id="GO:0016020">
    <property type="term" value="C:membrane"/>
    <property type="evidence" value="ECO:0007669"/>
    <property type="project" value="GOC"/>
</dbReference>
<dbReference type="CDD" id="cd07385">
    <property type="entry name" value="MPP_YkuE_C"/>
    <property type="match status" value="1"/>
</dbReference>
<dbReference type="PANTHER" id="PTHR31302">
    <property type="entry name" value="TRANSMEMBRANE PROTEIN WITH METALLOPHOSPHOESTERASE DOMAIN-RELATED"/>
    <property type="match status" value="1"/>
</dbReference>
<feature type="transmembrane region" description="Helical" evidence="3">
    <location>
        <begin position="74"/>
        <end position="97"/>
    </location>
</feature>
<dbReference type="RefSeq" id="WP_133852871.1">
    <property type="nucleotide sequence ID" value="NZ_SNXZ01000006.1"/>
</dbReference>
<dbReference type="GO" id="GO:0009245">
    <property type="term" value="P:lipid A biosynthetic process"/>
    <property type="evidence" value="ECO:0007669"/>
    <property type="project" value="TreeGrafter"/>
</dbReference>
<dbReference type="AlphaFoldDB" id="A0A4R6S462"/>
<evidence type="ECO:0000313" key="5">
    <source>
        <dbReference type="EMBL" id="TDP93877.1"/>
    </source>
</evidence>
<feature type="domain" description="Calcineurin-like phosphoesterase" evidence="4">
    <location>
        <begin position="191"/>
        <end position="357"/>
    </location>
</feature>
<keyword evidence="3" id="KW-0472">Membrane</keyword>
<keyword evidence="6" id="KW-1185">Reference proteome</keyword>
<dbReference type="GO" id="GO:0008758">
    <property type="term" value="F:UDP-2,3-diacylglucosamine hydrolase activity"/>
    <property type="evidence" value="ECO:0007669"/>
    <property type="project" value="TreeGrafter"/>
</dbReference>
<keyword evidence="1" id="KW-0479">Metal-binding</keyword>
<evidence type="ECO:0000313" key="6">
    <source>
        <dbReference type="Proteomes" id="UP000295444"/>
    </source>
</evidence>
<gene>
    <name evidence="5" type="ORF">EV186_106271</name>
</gene>
<evidence type="ECO:0000256" key="2">
    <source>
        <dbReference type="ARBA" id="ARBA00022801"/>
    </source>
</evidence>
<comment type="caution">
    <text evidence="5">The sequence shown here is derived from an EMBL/GenBank/DDBJ whole genome shotgun (WGS) entry which is preliminary data.</text>
</comment>
<dbReference type="InterPro" id="IPR051158">
    <property type="entry name" value="Metallophosphoesterase_sf"/>
</dbReference>
<dbReference type="InterPro" id="IPR004843">
    <property type="entry name" value="Calcineurin-like_PHP"/>
</dbReference>
<protein>
    <recommendedName>
        <fullName evidence="4">Calcineurin-like phosphoesterase domain-containing protein</fullName>
    </recommendedName>
</protein>